<organism evidence="2 3">
    <name type="scientific">Setaria viridis</name>
    <name type="common">Green bristlegrass</name>
    <name type="synonym">Setaria italica subsp. viridis</name>
    <dbReference type="NCBI Taxonomy" id="4556"/>
    <lineage>
        <taxon>Eukaryota</taxon>
        <taxon>Viridiplantae</taxon>
        <taxon>Streptophyta</taxon>
        <taxon>Embryophyta</taxon>
        <taxon>Tracheophyta</taxon>
        <taxon>Spermatophyta</taxon>
        <taxon>Magnoliopsida</taxon>
        <taxon>Liliopsida</taxon>
        <taxon>Poales</taxon>
        <taxon>Poaceae</taxon>
        <taxon>PACMAD clade</taxon>
        <taxon>Panicoideae</taxon>
        <taxon>Panicodae</taxon>
        <taxon>Paniceae</taxon>
        <taxon>Cenchrinae</taxon>
        <taxon>Setaria</taxon>
    </lineage>
</organism>
<protein>
    <submittedName>
        <fullName evidence="2">Uncharacterized protein</fullName>
    </submittedName>
</protein>
<keyword evidence="1" id="KW-0472">Membrane</keyword>
<dbReference type="Gramene" id="TKV93936">
    <property type="protein sequence ID" value="TKV93936"/>
    <property type="gene ID" value="SEVIR_9G262800v2"/>
</dbReference>
<accession>A0A4U6TA52</accession>
<keyword evidence="1" id="KW-1133">Transmembrane helix</keyword>
<keyword evidence="3" id="KW-1185">Reference proteome</keyword>
<dbReference type="EMBL" id="CM016560">
    <property type="protein sequence ID" value="TKV93936.1"/>
    <property type="molecule type" value="Genomic_DNA"/>
</dbReference>
<sequence>MGVMAVSVVTFMIYMLPFTPSIPIYKAHLLWTQTKVHLNYSTLAGMHVPRTLNACGGFWLVCMSNMQTLLPCWTVREGRHLIHPCMRMELRELAPCINRHQRKVVAPCILVWREYFFCRF</sequence>
<evidence type="ECO:0000313" key="2">
    <source>
        <dbReference type="EMBL" id="TKV93936.1"/>
    </source>
</evidence>
<reference evidence="2" key="1">
    <citation type="submission" date="2019-03" db="EMBL/GenBank/DDBJ databases">
        <title>WGS assembly of Setaria viridis.</title>
        <authorList>
            <person name="Huang P."/>
            <person name="Jenkins J."/>
            <person name="Grimwood J."/>
            <person name="Barry K."/>
            <person name="Healey A."/>
            <person name="Mamidi S."/>
            <person name="Sreedasyam A."/>
            <person name="Shu S."/>
            <person name="Feldman M."/>
            <person name="Wu J."/>
            <person name="Yu Y."/>
            <person name="Chen C."/>
            <person name="Johnson J."/>
            <person name="Rokhsar D."/>
            <person name="Baxter I."/>
            <person name="Schmutz J."/>
            <person name="Brutnell T."/>
            <person name="Kellogg E."/>
        </authorList>
    </citation>
    <scope>NUCLEOTIDE SEQUENCE [LARGE SCALE GENOMIC DNA]</scope>
</reference>
<evidence type="ECO:0000256" key="1">
    <source>
        <dbReference type="SAM" id="Phobius"/>
    </source>
</evidence>
<name>A0A4U6TA52_SETVI</name>
<dbReference type="AlphaFoldDB" id="A0A4U6TA52"/>
<feature type="transmembrane region" description="Helical" evidence="1">
    <location>
        <begin position="6"/>
        <end position="25"/>
    </location>
</feature>
<proteinExistence type="predicted"/>
<evidence type="ECO:0000313" key="3">
    <source>
        <dbReference type="Proteomes" id="UP000298652"/>
    </source>
</evidence>
<gene>
    <name evidence="2" type="ORF">SEVIR_9G262800v2</name>
</gene>
<dbReference type="Proteomes" id="UP000298652">
    <property type="component" value="Chromosome 9"/>
</dbReference>
<keyword evidence="1" id="KW-0812">Transmembrane</keyword>